<dbReference type="PANTHER" id="PTHR24320:SF148">
    <property type="entry name" value="NAD(P)-BINDING ROSSMANN-FOLD SUPERFAMILY PROTEIN"/>
    <property type="match status" value="1"/>
</dbReference>
<evidence type="ECO:0000256" key="1">
    <source>
        <dbReference type="ARBA" id="ARBA00006484"/>
    </source>
</evidence>
<dbReference type="SUPFAM" id="SSF51735">
    <property type="entry name" value="NAD(P)-binding Rossmann-fold domains"/>
    <property type="match status" value="1"/>
</dbReference>
<proteinExistence type="inferred from homology"/>
<dbReference type="InParanoid" id="A0A1J7IHT6"/>
<evidence type="ECO:0000256" key="2">
    <source>
        <dbReference type="ARBA" id="ARBA00023002"/>
    </source>
</evidence>
<dbReference type="OrthoDB" id="542013at2759"/>
<dbReference type="InterPro" id="IPR002347">
    <property type="entry name" value="SDR_fam"/>
</dbReference>
<dbReference type="PANTHER" id="PTHR24320">
    <property type="entry name" value="RETINOL DEHYDROGENASE"/>
    <property type="match status" value="1"/>
</dbReference>
<dbReference type="PRINTS" id="PR00081">
    <property type="entry name" value="GDHRDH"/>
</dbReference>
<dbReference type="Proteomes" id="UP000182658">
    <property type="component" value="Unassembled WGS sequence"/>
</dbReference>
<dbReference type="GO" id="GO:0016491">
    <property type="term" value="F:oxidoreductase activity"/>
    <property type="evidence" value="ECO:0007669"/>
    <property type="project" value="UniProtKB-KW"/>
</dbReference>
<comment type="similarity">
    <text evidence="1">Belongs to the short-chain dehydrogenases/reductases (SDR) family.</text>
</comment>
<dbReference type="Pfam" id="PF00106">
    <property type="entry name" value="adh_short"/>
    <property type="match status" value="1"/>
</dbReference>
<dbReference type="STRING" id="1408157.A0A1J7IHT6"/>
<dbReference type="EMBL" id="KV875100">
    <property type="protein sequence ID" value="OIW27014.1"/>
    <property type="molecule type" value="Genomic_DNA"/>
</dbReference>
<keyword evidence="2" id="KW-0560">Oxidoreductase</keyword>
<keyword evidence="4" id="KW-1185">Reference proteome</keyword>
<accession>A0A1J7IHT6</accession>
<evidence type="ECO:0000313" key="3">
    <source>
        <dbReference type="EMBL" id="OIW27014.1"/>
    </source>
</evidence>
<dbReference type="InterPro" id="IPR036291">
    <property type="entry name" value="NAD(P)-bd_dom_sf"/>
</dbReference>
<evidence type="ECO:0000313" key="4">
    <source>
        <dbReference type="Proteomes" id="UP000182658"/>
    </source>
</evidence>
<dbReference type="Gene3D" id="3.40.50.720">
    <property type="entry name" value="NAD(P)-binding Rossmann-like Domain"/>
    <property type="match status" value="1"/>
</dbReference>
<sequence length="324" mass="35692">MATKRTGSVLFTGGTSGLGFCAARDIARAHPDYVVVLASRTDGDGAAQRINKMLNQDNTVFLPLDLSDTNNVRTFAENWPSQRFPPIKAILLNAGLQFPGELKKSAQGIEKTFAVAHVGHALLFHLMCPYLAKNARIVVTSSGTHDPAQKSGLPDAVYNTAEELAFPPASTVNNQGRQRYATAKLVNVLWTYAVHRRLSQRVPDRGITINAFDPGLVPGTGLGREAGWVVRFLLNHVLPHMLPVLRALYSENVHTKEESGAALARLAVGVDVEGVSGKYFEGLKERESSKDSYDESKQDDLWAWTVKYLTEGREDEKVRFEEFK</sequence>
<name>A0A1J7IHT6_9PEZI</name>
<organism evidence="3 4">
    <name type="scientific">Coniochaeta ligniaria NRRL 30616</name>
    <dbReference type="NCBI Taxonomy" id="1408157"/>
    <lineage>
        <taxon>Eukaryota</taxon>
        <taxon>Fungi</taxon>
        <taxon>Dikarya</taxon>
        <taxon>Ascomycota</taxon>
        <taxon>Pezizomycotina</taxon>
        <taxon>Sordariomycetes</taxon>
        <taxon>Sordariomycetidae</taxon>
        <taxon>Coniochaetales</taxon>
        <taxon>Coniochaetaceae</taxon>
        <taxon>Coniochaeta</taxon>
    </lineage>
</organism>
<dbReference type="AlphaFoldDB" id="A0A1J7IHT6"/>
<gene>
    <name evidence="3" type="ORF">CONLIGDRAFT_717185</name>
</gene>
<reference evidence="3 4" key="1">
    <citation type="submission" date="2016-10" db="EMBL/GenBank/DDBJ databases">
        <title>Draft genome sequence of Coniochaeta ligniaria NRRL30616, a lignocellulolytic fungus for bioabatement of inhibitors in plant biomass hydrolysates.</title>
        <authorList>
            <consortium name="DOE Joint Genome Institute"/>
            <person name="Jimenez D.J."/>
            <person name="Hector R.E."/>
            <person name="Riley R."/>
            <person name="Sun H."/>
            <person name="Grigoriev I.V."/>
            <person name="Van Elsas J.D."/>
            <person name="Nichols N.N."/>
        </authorList>
    </citation>
    <scope>NUCLEOTIDE SEQUENCE [LARGE SCALE GENOMIC DNA]</scope>
    <source>
        <strain evidence="3 4">NRRL 30616</strain>
    </source>
</reference>
<protein>
    <submittedName>
        <fullName evidence="3">Dehydrogenase/reductase</fullName>
    </submittedName>
</protein>